<gene>
    <name evidence="1" type="ORF">UR35_C0003G0061</name>
</gene>
<name>A0A0F9ZLW5_9BACT</name>
<evidence type="ECO:0000313" key="1">
    <source>
        <dbReference type="EMBL" id="KKP45119.1"/>
    </source>
</evidence>
<sequence>MQTITFSATKARNQFFDILTWVSMGKTIMIEKDNKLIANISPISKFNKSKGLLKSLDLASIDFIYAKEDNPLRKKGSANFLGKWDK</sequence>
<evidence type="ECO:0008006" key="3">
    <source>
        <dbReference type="Google" id="ProtNLM"/>
    </source>
</evidence>
<dbReference type="STRING" id="1618566.UR35_C0003G0061"/>
<accession>A0A0F9ZLW5</accession>
<dbReference type="AlphaFoldDB" id="A0A0F9ZLW5"/>
<dbReference type="Proteomes" id="UP000034778">
    <property type="component" value="Unassembled WGS sequence"/>
</dbReference>
<comment type="caution">
    <text evidence="1">The sequence shown here is derived from an EMBL/GenBank/DDBJ whole genome shotgun (WGS) entry which is preliminary data.</text>
</comment>
<evidence type="ECO:0000313" key="2">
    <source>
        <dbReference type="Proteomes" id="UP000034778"/>
    </source>
</evidence>
<protein>
    <recommendedName>
        <fullName evidence="3">Antitoxin</fullName>
    </recommendedName>
</protein>
<reference evidence="1 2" key="1">
    <citation type="journal article" date="2015" name="Nature">
        <title>rRNA introns, odd ribosomes, and small enigmatic genomes across a large radiation of phyla.</title>
        <authorList>
            <person name="Brown C.T."/>
            <person name="Hug L.A."/>
            <person name="Thomas B.C."/>
            <person name="Sharon I."/>
            <person name="Castelle C.J."/>
            <person name="Singh A."/>
            <person name="Wilkins M.J."/>
            <person name="Williams K.H."/>
            <person name="Banfield J.F."/>
        </authorList>
    </citation>
    <scope>NUCLEOTIDE SEQUENCE [LARGE SCALE GENOMIC DNA]</scope>
</reference>
<organism evidence="1 2">
    <name type="scientific">Candidatus Woesebacteria bacterium GW2011_GWB1_33_22</name>
    <dbReference type="NCBI Taxonomy" id="1618566"/>
    <lineage>
        <taxon>Bacteria</taxon>
        <taxon>Candidatus Woeseibacteriota</taxon>
    </lineage>
</organism>
<dbReference type="EMBL" id="LBOW01000003">
    <property type="protein sequence ID" value="KKP45119.1"/>
    <property type="molecule type" value="Genomic_DNA"/>
</dbReference>
<proteinExistence type="predicted"/>